<organism evidence="2 3">
    <name type="scientific">Streptomyces gamaensis</name>
    <dbReference type="NCBI Taxonomy" id="1763542"/>
    <lineage>
        <taxon>Bacteria</taxon>
        <taxon>Bacillati</taxon>
        <taxon>Actinomycetota</taxon>
        <taxon>Actinomycetes</taxon>
        <taxon>Kitasatosporales</taxon>
        <taxon>Streptomycetaceae</taxon>
        <taxon>Streptomyces</taxon>
    </lineage>
</organism>
<comment type="caution">
    <text evidence="2">The sequence shown here is derived from an EMBL/GenBank/DDBJ whole genome shotgun (WGS) entry which is preliminary data.</text>
</comment>
<dbReference type="Proteomes" id="UP001596083">
    <property type="component" value="Unassembled WGS sequence"/>
</dbReference>
<gene>
    <name evidence="2" type="ORF">ACFP1Z_00120</name>
</gene>
<protein>
    <submittedName>
        <fullName evidence="2">DUF6183 family protein</fullName>
    </submittedName>
</protein>
<dbReference type="RefSeq" id="WP_390313555.1">
    <property type="nucleotide sequence ID" value="NZ_JBHSPB010000001.1"/>
</dbReference>
<evidence type="ECO:0000256" key="1">
    <source>
        <dbReference type="SAM" id="MobiDB-lite"/>
    </source>
</evidence>
<dbReference type="Pfam" id="PF19681">
    <property type="entry name" value="DUF6183"/>
    <property type="match status" value="1"/>
</dbReference>
<dbReference type="EMBL" id="JBHSPB010000001">
    <property type="protein sequence ID" value="MFC5718587.1"/>
    <property type="molecule type" value="Genomic_DNA"/>
</dbReference>
<evidence type="ECO:0000313" key="2">
    <source>
        <dbReference type="EMBL" id="MFC5718587.1"/>
    </source>
</evidence>
<accession>A0ABW0YQX5</accession>
<dbReference type="InterPro" id="IPR045756">
    <property type="entry name" value="DUF6183"/>
</dbReference>
<proteinExistence type="predicted"/>
<keyword evidence="3" id="KW-1185">Reference proteome</keyword>
<name>A0ABW0YQX5_9ACTN</name>
<reference evidence="3" key="1">
    <citation type="journal article" date="2019" name="Int. J. Syst. Evol. Microbiol.">
        <title>The Global Catalogue of Microorganisms (GCM) 10K type strain sequencing project: providing services to taxonomists for standard genome sequencing and annotation.</title>
        <authorList>
            <consortium name="The Broad Institute Genomics Platform"/>
            <consortium name="The Broad Institute Genome Sequencing Center for Infectious Disease"/>
            <person name="Wu L."/>
            <person name="Ma J."/>
        </authorList>
    </citation>
    <scope>NUCLEOTIDE SEQUENCE [LARGE SCALE GENOMIC DNA]</scope>
    <source>
        <strain evidence="3">CGMCC 4.7304</strain>
    </source>
</reference>
<feature type="compositionally biased region" description="Low complexity" evidence="1">
    <location>
        <begin position="208"/>
        <end position="222"/>
    </location>
</feature>
<sequence>MADEIETIAANLPRLKDLSTVTENAARRLKRGNPAFAADLAIAVHRRYGSKADGKWQYRSLLDQLLRLLTTTPGRANLEQTLRLVALTDAGKSKRDSAYVASLLADAHAPRDLALVFTGGSSQARASEELRACLAHELLLRGVNVTAEPGMARWTNSPHWRYHPLGRLPLSLAAFEECPDLPSYSASGGSWSVPYGDATDGPQAVRKSASPHPTATETTTESAAKSISAAVSNWSMESNGQVEARTFALPEPLPPEAVPATLDSLPLDSFKAPSAGNRPALYRCSATAAWRQLFAAASQGGAYNEGLRGAYGRLAAWQSLAALSGVPEHASSEEIEQAALACDWYSFGAGTKWFYNVMWDIGLVAVTPDGRRLAVLAATDTD</sequence>
<feature type="region of interest" description="Disordered" evidence="1">
    <location>
        <begin position="195"/>
        <end position="222"/>
    </location>
</feature>
<evidence type="ECO:0000313" key="3">
    <source>
        <dbReference type="Proteomes" id="UP001596083"/>
    </source>
</evidence>